<dbReference type="GO" id="GO:0032259">
    <property type="term" value="P:methylation"/>
    <property type="evidence" value="ECO:0007669"/>
    <property type="project" value="UniProtKB-KW"/>
</dbReference>
<gene>
    <name evidence="3" type="ORF">AWB65_02614</name>
</gene>
<dbReference type="AlphaFoldDB" id="A0A158GVP8"/>
<name>A0A158GVP8_9BURK</name>
<dbReference type="STRING" id="326474.AWB65_02614"/>
<dbReference type="RefSeq" id="WP_159907624.1">
    <property type="nucleotide sequence ID" value="NZ_FCNW02000010.1"/>
</dbReference>
<organism evidence="3 4">
    <name type="scientific">Caballeronia humi</name>
    <dbReference type="NCBI Taxonomy" id="326474"/>
    <lineage>
        <taxon>Bacteria</taxon>
        <taxon>Pseudomonadati</taxon>
        <taxon>Pseudomonadota</taxon>
        <taxon>Betaproteobacteria</taxon>
        <taxon>Burkholderiales</taxon>
        <taxon>Burkholderiaceae</taxon>
        <taxon>Caballeronia</taxon>
    </lineage>
</organism>
<protein>
    <submittedName>
        <fullName evidence="3">Methyltransferase regulatory domain protein</fullName>
    </submittedName>
</protein>
<keyword evidence="3" id="KW-0489">Methyltransferase</keyword>
<dbReference type="InterPro" id="IPR018773">
    <property type="entry name" value="MeTrfase_reg_dom_prd"/>
</dbReference>
<feature type="domain" description="Methyltransferase type 12" evidence="1">
    <location>
        <begin position="47"/>
        <end position="147"/>
    </location>
</feature>
<dbReference type="Gene3D" id="3.40.50.150">
    <property type="entry name" value="Vaccinia Virus protein VP39"/>
    <property type="match status" value="1"/>
</dbReference>
<dbReference type="Pfam" id="PF10119">
    <property type="entry name" value="MethyTransf_Reg"/>
    <property type="match status" value="1"/>
</dbReference>
<comment type="caution">
    <text evidence="3">The sequence shown here is derived from an EMBL/GenBank/DDBJ whole genome shotgun (WGS) entry which is preliminary data.</text>
</comment>
<proteinExistence type="predicted"/>
<dbReference type="InterPro" id="IPR029063">
    <property type="entry name" value="SAM-dependent_MTases_sf"/>
</dbReference>
<evidence type="ECO:0000313" key="4">
    <source>
        <dbReference type="Proteomes" id="UP000054977"/>
    </source>
</evidence>
<keyword evidence="3" id="KW-0808">Transferase</keyword>
<dbReference type="Proteomes" id="UP000054977">
    <property type="component" value="Unassembled WGS sequence"/>
</dbReference>
<dbReference type="Pfam" id="PF08242">
    <property type="entry name" value="Methyltransf_12"/>
    <property type="match status" value="1"/>
</dbReference>
<evidence type="ECO:0000259" key="1">
    <source>
        <dbReference type="Pfam" id="PF08242"/>
    </source>
</evidence>
<evidence type="ECO:0000259" key="2">
    <source>
        <dbReference type="Pfam" id="PF10119"/>
    </source>
</evidence>
<evidence type="ECO:0000313" key="3">
    <source>
        <dbReference type="EMBL" id="SAL36254.1"/>
    </source>
</evidence>
<dbReference type="OrthoDB" id="323463at2"/>
<dbReference type="SUPFAM" id="SSF53335">
    <property type="entry name" value="S-adenosyl-L-methionine-dependent methyltransferases"/>
    <property type="match status" value="1"/>
</dbReference>
<sequence>MSWAAGYNNSVAYTTGYYQEQSPTWLKAALVMQRIAPPAEGQFTYCELGCGQGLTSLILAATHPEGDFYACDFNPLHVIAASAIRNDAKLPNLTLLENSFGQLADGEVELPMFDFVTLHGIVSWVSDETRAQIVRFLARYLKPGGVVQISYNAKTACAQVQPLQRLLTMHANNRGENWAGAAAFAKELVDTGSLHFQRNPDAAARVNSFATSDQRYLVHEYMHEQWTPFHFTDIANELTDAKLVFAGSARYGQMQPVAWLTDAQAAVVAEIRDPMFAEEVRDYFCNRSFRSDIFVRGKAALNDVRLREHAKRIHLWANVKVEYQPTAKLEHASVNRSEEAHRPLYDLLRRAPEMTLDQLFDAPELAGHGIDTIMQIVRFSLAVGETSLRYGDVQPRAAADRLNTVLLDQAERGEKWDALASPRFAGGVSVGLLDQLLIAPLRAKRDPKGALTSEIDEIVMHVERSLSNTGLNLNVGDRITPREEMPAAIRKILADSGPALLALCDDNDFWHGK</sequence>
<dbReference type="CDD" id="cd02440">
    <property type="entry name" value="AdoMet_MTases"/>
    <property type="match status" value="1"/>
</dbReference>
<feature type="domain" description="Methyltransferase regulatory" evidence="2">
    <location>
        <begin position="214"/>
        <end position="296"/>
    </location>
</feature>
<keyword evidence="4" id="KW-1185">Reference proteome</keyword>
<dbReference type="InterPro" id="IPR013217">
    <property type="entry name" value="Methyltransf_12"/>
</dbReference>
<dbReference type="GO" id="GO:0008168">
    <property type="term" value="F:methyltransferase activity"/>
    <property type="evidence" value="ECO:0007669"/>
    <property type="project" value="UniProtKB-KW"/>
</dbReference>
<accession>A0A158GVP8</accession>
<reference evidence="3" key="1">
    <citation type="submission" date="2016-01" db="EMBL/GenBank/DDBJ databases">
        <authorList>
            <person name="Peeters C."/>
        </authorList>
    </citation>
    <scope>NUCLEOTIDE SEQUENCE [LARGE SCALE GENOMIC DNA]</scope>
    <source>
        <strain evidence="3">LMG 22934</strain>
    </source>
</reference>
<dbReference type="EMBL" id="FCNW02000010">
    <property type="protein sequence ID" value="SAL36254.1"/>
    <property type="molecule type" value="Genomic_DNA"/>
</dbReference>